<gene>
    <name evidence="2" type="ORF">PACLA_8A065524</name>
</gene>
<accession>A0A6S7H9D6</accession>
<protein>
    <submittedName>
        <fullName evidence="2">Uncharacterized protein</fullName>
    </submittedName>
</protein>
<keyword evidence="3" id="KW-1185">Reference proteome</keyword>
<dbReference type="Proteomes" id="UP001152795">
    <property type="component" value="Unassembled WGS sequence"/>
</dbReference>
<reference evidence="2" key="1">
    <citation type="submission" date="2020-04" db="EMBL/GenBank/DDBJ databases">
        <authorList>
            <person name="Alioto T."/>
            <person name="Alioto T."/>
            <person name="Gomez Garrido J."/>
        </authorList>
    </citation>
    <scope>NUCLEOTIDE SEQUENCE</scope>
    <source>
        <strain evidence="2">A484AB</strain>
    </source>
</reference>
<evidence type="ECO:0000313" key="3">
    <source>
        <dbReference type="Proteomes" id="UP001152795"/>
    </source>
</evidence>
<sequence length="127" mass="14814">MSWPERLQPINPSANTVVKDEEKKVQTHATSETEDVDRKNRLDPKRYSSWTRLVRVTAWIKRFIKNCKSPSQSQNMSRVLQNSEFDEARTFWLRKAQTDSFPDKVKDKSPLGFSPFLDKDGLLRVDG</sequence>
<evidence type="ECO:0000256" key="1">
    <source>
        <dbReference type="SAM" id="MobiDB-lite"/>
    </source>
</evidence>
<comment type="caution">
    <text evidence="2">The sequence shown here is derived from an EMBL/GenBank/DDBJ whole genome shotgun (WGS) entry which is preliminary data.</text>
</comment>
<proteinExistence type="predicted"/>
<dbReference type="OrthoDB" id="6434642at2759"/>
<evidence type="ECO:0000313" key="2">
    <source>
        <dbReference type="EMBL" id="CAB3999530.1"/>
    </source>
</evidence>
<feature type="region of interest" description="Disordered" evidence="1">
    <location>
        <begin position="1"/>
        <end position="38"/>
    </location>
</feature>
<name>A0A6S7H9D6_PARCT</name>
<dbReference type="EMBL" id="CACRXK020003610">
    <property type="protein sequence ID" value="CAB3999530.1"/>
    <property type="molecule type" value="Genomic_DNA"/>
</dbReference>
<dbReference type="AlphaFoldDB" id="A0A6S7H9D6"/>
<organism evidence="2 3">
    <name type="scientific">Paramuricea clavata</name>
    <name type="common">Red gorgonian</name>
    <name type="synonym">Violescent sea-whip</name>
    <dbReference type="NCBI Taxonomy" id="317549"/>
    <lineage>
        <taxon>Eukaryota</taxon>
        <taxon>Metazoa</taxon>
        <taxon>Cnidaria</taxon>
        <taxon>Anthozoa</taxon>
        <taxon>Octocorallia</taxon>
        <taxon>Malacalcyonacea</taxon>
        <taxon>Plexauridae</taxon>
        <taxon>Paramuricea</taxon>
    </lineage>
</organism>